<dbReference type="CDD" id="cd00201">
    <property type="entry name" value="WW"/>
    <property type="match status" value="1"/>
</dbReference>
<sequence length="839" mass="92404">MSSAAASSTLWTPPTISVQRSSTDVGQHLSPPGQPAAPSASVDAQWSNNFWVTLCDPQTGAEFYACPATGECSWEPPVGNFVLPPNNDGQWWELADDTGSKLPYYYHTVTGETRWEKPVDAFVIPLQVIQTTSLGRRLSMTAMNKRNSQAANGASIPEAIHETTERPSDARISFEPNATANGAHSRRLASEGSSNPSGSTTSAKANGRQTPPSPSRLQHRASATPYSASTQPQNLDAVAEIVVRTARSASTSGAGGRPIETSRSAPNFRNDYAKGGPQEFTTELRDSARRVIDDAGGVPPKLKVVTDSVAGKQGSSQAPRSAVDPRNGANLSRKLAPAVSDKLRPRRNTTTTVNQIGHPMVDPSGRHAPLAAVGGAPILINNNSQMQTKRLSTGDHRTLPRNLVQEIQQFRVADFAKRYFNTHRTGLLFRRRVPVEQLMSWQKAPLSSPLLVLNRSLHRDAVKIFKIIQRIMGDRQSERSGGLRIHNDGGYASGRESGRESEPGQARTSSGNTVIEEERWLLSEGLAHGELRDEIYCQVVKQLSGNPSPESIFRGWQLLCVLIVTFPPSKNFEDYLRSFMRERSQQTEGRIDVMSKYCIGKLRVIAKKGPRGKAPSTQEIEIAQDAAFNPSTFGESLASVYQLQQRTYPNAKIPIILPFLSDGILALGGMKAEGIFRVPGENDVVSDLRLRIDRGFYNLDNIEDPHVPASLFKLWLRELQDPLIPDELYNECISCAEDEDPQTITRMVSMLPTINRRVLLFVISFLQQFLDERVMKVTKMTAVNLAVIFAPNLLRCDSDSMSVVFTNAKYEQSFVHNLLLHCNCKMDPDYIPSHGLGPQ</sequence>
<dbReference type="Pfam" id="PF00397">
    <property type="entry name" value="WW"/>
    <property type="match status" value="1"/>
</dbReference>
<evidence type="ECO:0008006" key="7">
    <source>
        <dbReference type="Google" id="ProtNLM"/>
    </source>
</evidence>
<feature type="domain" description="MyTH4" evidence="4">
    <location>
        <begin position="441"/>
        <end position="624"/>
    </location>
</feature>
<dbReference type="GO" id="GO:0005856">
    <property type="term" value="C:cytoskeleton"/>
    <property type="evidence" value="ECO:0007669"/>
    <property type="project" value="InterPro"/>
</dbReference>
<dbReference type="Pfam" id="PF00620">
    <property type="entry name" value="RhoGAP"/>
    <property type="match status" value="1"/>
</dbReference>
<proteinExistence type="predicted"/>
<dbReference type="InterPro" id="IPR001202">
    <property type="entry name" value="WW_dom"/>
</dbReference>
<name>A0A0C3AYX8_SERVB</name>
<evidence type="ECO:0000259" key="3">
    <source>
        <dbReference type="PROSITE" id="PS50238"/>
    </source>
</evidence>
<keyword evidence="6" id="KW-1185">Reference proteome</keyword>
<dbReference type="HOGENOM" id="CLU_005171_2_0_1"/>
<dbReference type="Proteomes" id="UP000054097">
    <property type="component" value="Unassembled WGS sequence"/>
</dbReference>
<gene>
    <name evidence="5" type="ORF">M408DRAFT_328591</name>
</gene>
<evidence type="ECO:0000256" key="1">
    <source>
        <dbReference type="SAM" id="MobiDB-lite"/>
    </source>
</evidence>
<dbReference type="PROSITE" id="PS50238">
    <property type="entry name" value="RHOGAP"/>
    <property type="match status" value="1"/>
</dbReference>
<feature type="region of interest" description="Disordered" evidence="1">
    <location>
        <begin position="247"/>
        <end position="278"/>
    </location>
</feature>
<dbReference type="PROSITE" id="PS51016">
    <property type="entry name" value="MYTH4"/>
    <property type="match status" value="1"/>
</dbReference>
<dbReference type="PANTHER" id="PTHR45876:SF8">
    <property type="entry name" value="FI04035P"/>
    <property type="match status" value="1"/>
</dbReference>
<dbReference type="Gene3D" id="2.20.70.10">
    <property type="match status" value="1"/>
</dbReference>
<feature type="domain" description="Rho-GAP" evidence="3">
    <location>
        <begin position="638"/>
        <end position="826"/>
    </location>
</feature>
<feature type="domain" description="WW" evidence="2">
    <location>
        <begin position="91"/>
        <end position="120"/>
    </location>
</feature>
<dbReference type="GO" id="GO:0007165">
    <property type="term" value="P:signal transduction"/>
    <property type="evidence" value="ECO:0007669"/>
    <property type="project" value="InterPro"/>
</dbReference>
<evidence type="ECO:0000259" key="4">
    <source>
        <dbReference type="PROSITE" id="PS51016"/>
    </source>
</evidence>
<evidence type="ECO:0000313" key="5">
    <source>
        <dbReference type="EMBL" id="KIM29730.1"/>
    </source>
</evidence>
<dbReference type="GO" id="GO:0005096">
    <property type="term" value="F:GTPase activator activity"/>
    <property type="evidence" value="ECO:0007669"/>
    <property type="project" value="TreeGrafter"/>
</dbReference>
<dbReference type="PROSITE" id="PS01159">
    <property type="entry name" value="WW_DOMAIN_1"/>
    <property type="match status" value="1"/>
</dbReference>
<dbReference type="EMBL" id="KN824287">
    <property type="protein sequence ID" value="KIM29730.1"/>
    <property type="molecule type" value="Genomic_DNA"/>
</dbReference>
<dbReference type="OrthoDB" id="437889at2759"/>
<feature type="compositionally biased region" description="Polar residues" evidence="1">
    <location>
        <begin position="1"/>
        <end position="25"/>
    </location>
</feature>
<dbReference type="PROSITE" id="PS50020">
    <property type="entry name" value="WW_DOMAIN_2"/>
    <property type="match status" value="1"/>
</dbReference>
<feature type="region of interest" description="Disordered" evidence="1">
    <location>
        <begin position="478"/>
        <end position="512"/>
    </location>
</feature>
<organism evidence="5 6">
    <name type="scientific">Serendipita vermifera MAFF 305830</name>
    <dbReference type="NCBI Taxonomy" id="933852"/>
    <lineage>
        <taxon>Eukaryota</taxon>
        <taxon>Fungi</taxon>
        <taxon>Dikarya</taxon>
        <taxon>Basidiomycota</taxon>
        <taxon>Agaricomycotina</taxon>
        <taxon>Agaricomycetes</taxon>
        <taxon>Sebacinales</taxon>
        <taxon>Serendipitaceae</taxon>
        <taxon>Serendipita</taxon>
    </lineage>
</organism>
<dbReference type="PANTHER" id="PTHR45876">
    <property type="entry name" value="FI04035P"/>
    <property type="match status" value="1"/>
</dbReference>
<evidence type="ECO:0000313" key="6">
    <source>
        <dbReference type="Proteomes" id="UP000054097"/>
    </source>
</evidence>
<dbReference type="SUPFAM" id="SSF51045">
    <property type="entry name" value="WW domain"/>
    <property type="match status" value="1"/>
</dbReference>
<dbReference type="InterPro" id="IPR000198">
    <property type="entry name" value="RhoGAP_dom"/>
</dbReference>
<reference evidence="6" key="2">
    <citation type="submission" date="2015-01" db="EMBL/GenBank/DDBJ databases">
        <title>Evolutionary Origins and Diversification of the Mycorrhizal Mutualists.</title>
        <authorList>
            <consortium name="DOE Joint Genome Institute"/>
            <consortium name="Mycorrhizal Genomics Consortium"/>
            <person name="Kohler A."/>
            <person name="Kuo A."/>
            <person name="Nagy L.G."/>
            <person name="Floudas D."/>
            <person name="Copeland A."/>
            <person name="Barry K.W."/>
            <person name="Cichocki N."/>
            <person name="Veneault-Fourrey C."/>
            <person name="LaButti K."/>
            <person name="Lindquist E.A."/>
            <person name="Lipzen A."/>
            <person name="Lundell T."/>
            <person name="Morin E."/>
            <person name="Murat C."/>
            <person name="Riley R."/>
            <person name="Ohm R."/>
            <person name="Sun H."/>
            <person name="Tunlid A."/>
            <person name="Henrissat B."/>
            <person name="Grigoriev I.V."/>
            <person name="Hibbett D.S."/>
            <person name="Martin F."/>
        </authorList>
    </citation>
    <scope>NUCLEOTIDE SEQUENCE [LARGE SCALE GENOMIC DNA]</scope>
    <source>
        <strain evidence="6">MAFF 305830</strain>
    </source>
</reference>
<dbReference type="SMART" id="SM00139">
    <property type="entry name" value="MyTH4"/>
    <property type="match status" value="1"/>
</dbReference>
<feature type="region of interest" description="Disordered" evidence="1">
    <location>
        <begin position="1"/>
        <end position="41"/>
    </location>
</feature>
<dbReference type="InterPro" id="IPR008936">
    <property type="entry name" value="Rho_GTPase_activation_prot"/>
</dbReference>
<dbReference type="Gene3D" id="1.25.40.530">
    <property type="entry name" value="MyTH4 domain"/>
    <property type="match status" value="1"/>
</dbReference>
<dbReference type="Pfam" id="PF00784">
    <property type="entry name" value="MyTH4"/>
    <property type="match status" value="1"/>
</dbReference>
<dbReference type="InterPro" id="IPR036020">
    <property type="entry name" value="WW_dom_sf"/>
</dbReference>
<feature type="compositionally biased region" description="Polar residues" evidence="1">
    <location>
        <begin position="191"/>
        <end position="210"/>
    </location>
</feature>
<dbReference type="InterPro" id="IPR000857">
    <property type="entry name" value="MyTH4_dom"/>
</dbReference>
<feature type="region of interest" description="Disordered" evidence="1">
    <location>
        <begin position="292"/>
        <end position="344"/>
    </location>
</feature>
<dbReference type="STRING" id="933852.A0A0C3AYX8"/>
<evidence type="ECO:0000259" key="2">
    <source>
        <dbReference type="PROSITE" id="PS50020"/>
    </source>
</evidence>
<dbReference type="GO" id="GO:0005737">
    <property type="term" value="C:cytoplasm"/>
    <property type="evidence" value="ECO:0007669"/>
    <property type="project" value="TreeGrafter"/>
</dbReference>
<dbReference type="SMART" id="SM00456">
    <property type="entry name" value="WW"/>
    <property type="match status" value="2"/>
</dbReference>
<dbReference type="SMART" id="SM00324">
    <property type="entry name" value="RhoGAP"/>
    <property type="match status" value="1"/>
</dbReference>
<dbReference type="Gene3D" id="1.10.555.10">
    <property type="entry name" value="Rho GTPase activation protein"/>
    <property type="match status" value="1"/>
</dbReference>
<dbReference type="FunFam" id="1.10.555.10:FF:000045">
    <property type="entry name" value="RhoGAP domain containing protein"/>
    <property type="match status" value="1"/>
</dbReference>
<accession>A0A0C3AYX8</accession>
<dbReference type="InterPro" id="IPR038185">
    <property type="entry name" value="MyTH4_dom_sf"/>
</dbReference>
<dbReference type="SUPFAM" id="SSF48350">
    <property type="entry name" value="GTPase activation domain, GAP"/>
    <property type="match status" value="1"/>
</dbReference>
<protein>
    <recommendedName>
        <fullName evidence="7">Rho-GAP domain-containing protein</fullName>
    </recommendedName>
</protein>
<feature type="region of interest" description="Disordered" evidence="1">
    <location>
        <begin position="163"/>
        <end position="232"/>
    </location>
</feature>
<dbReference type="AlphaFoldDB" id="A0A0C3AYX8"/>
<reference evidence="5 6" key="1">
    <citation type="submission" date="2014-04" db="EMBL/GenBank/DDBJ databases">
        <authorList>
            <consortium name="DOE Joint Genome Institute"/>
            <person name="Kuo A."/>
            <person name="Zuccaro A."/>
            <person name="Kohler A."/>
            <person name="Nagy L.G."/>
            <person name="Floudas D."/>
            <person name="Copeland A."/>
            <person name="Barry K.W."/>
            <person name="Cichocki N."/>
            <person name="Veneault-Fourrey C."/>
            <person name="LaButti K."/>
            <person name="Lindquist E.A."/>
            <person name="Lipzen A."/>
            <person name="Lundell T."/>
            <person name="Morin E."/>
            <person name="Murat C."/>
            <person name="Sun H."/>
            <person name="Tunlid A."/>
            <person name="Henrissat B."/>
            <person name="Grigoriev I.V."/>
            <person name="Hibbett D.S."/>
            <person name="Martin F."/>
            <person name="Nordberg H.P."/>
            <person name="Cantor M.N."/>
            <person name="Hua S.X."/>
        </authorList>
    </citation>
    <scope>NUCLEOTIDE SEQUENCE [LARGE SCALE GENOMIC DNA]</scope>
    <source>
        <strain evidence="5 6">MAFF 305830</strain>
    </source>
</reference>